<organism evidence="1 2">
    <name type="scientific">Liquorilactobacillus mali KCTC 3596 = DSM 20444</name>
    <dbReference type="NCBI Taxonomy" id="1046596"/>
    <lineage>
        <taxon>Bacteria</taxon>
        <taxon>Bacillati</taxon>
        <taxon>Bacillota</taxon>
        <taxon>Bacilli</taxon>
        <taxon>Lactobacillales</taxon>
        <taxon>Lactobacillaceae</taxon>
        <taxon>Liquorilactobacillus</taxon>
    </lineage>
</organism>
<proteinExistence type="predicted"/>
<evidence type="ECO:0000313" key="1">
    <source>
        <dbReference type="EMBL" id="KRN10807.1"/>
    </source>
</evidence>
<gene>
    <name evidence="1" type="ORF">FD00_GL002049</name>
</gene>
<comment type="caution">
    <text evidence="1">The sequence shown here is derived from an EMBL/GenBank/DDBJ whole genome shotgun (WGS) entry which is preliminary data.</text>
</comment>
<dbReference type="Proteomes" id="UP000050898">
    <property type="component" value="Unassembled WGS sequence"/>
</dbReference>
<name>A0A0R2ED53_9LACO</name>
<keyword evidence="2" id="KW-1185">Reference proteome</keyword>
<sequence length="231" mass="26027">MTKYINKKGQVLSIEPDDCSENPVRDWDMLGTYYTFEGRAYSPSEHNYSDAMEFLGSIIGDELVEKLHVRNNNTEDFLNDVFERANKLGYIMFPISKFEHSNVVYSLGTANGWDCGTVGVAFVAKETVCAEYGVKKVTTKVRKLVKQRFEGELETYTQWCNGDVYGFTVTDSKGELVDSCSGFYGLCQDTDLDEAVRSGLLETVAELTNCGKPSDWKEAIVDRVIYKEKIA</sequence>
<dbReference type="OrthoDB" id="1792542at2"/>
<dbReference type="RefSeq" id="WP_010078227.1">
    <property type="nucleotide sequence ID" value="NZ_AYYH01000006.1"/>
</dbReference>
<reference evidence="1 2" key="1">
    <citation type="journal article" date="2015" name="Genome Announc.">
        <title>Expanding the biotechnology potential of lactobacilli through comparative genomics of 213 strains and associated genera.</title>
        <authorList>
            <person name="Sun Z."/>
            <person name="Harris H.M."/>
            <person name="McCann A."/>
            <person name="Guo C."/>
            <person name="Argimon S."/>
            <person name="Zhang W."/>
            <person name="Yang X."/>
            <person name="Jeffery I.B."/>
            <person name="Cooney J.C."/>
            <person name="Kagawa T.F."/>
            <person name="Liu W."/>
            <person name="Song Y."/>
            <person name="Salvetti E."/>
            <person name="Wrobel A."/>
            <person name="Rasinkangas P."/>
            <person name="Parkhill J."/>
            <person name="Rea M.C."/>
            <person name="O'Sullivan O."/>
            <person name="Ritari J."/>
            <person name="Douillard F.P."/>
            <person name="Paul Ross R."/>
            <person name="Yang R."/>
            <person name="Briner A.E."/>
            <person name="Felis G.E."/>
            <person name="de Vos W.M."/>
            <person name="Barrangou R."/>
            <person name="Klaenhammer T.R."/>
            <person name="Caufield P.W."/>
            <person name="Cui Y."/>
            <person name="Zhang H."/>
            <person name="O'Toole P.W."/>
        </authorList>
    </citation>
    <scope>NUCLEOTIDE SEQUENCE [LARGE SCALE GENOMIC DNA]</scope>
    <source>
        <strain evidence="1 2">DSM 20444</strain>
    </source>
</reference>
<dbReference type="PATRIC" id="fig|1046596.6.peg.2150"/>
<dbReference type="AlphaFoldDB" id="A0A0R2ED53"/>
<protein>
    <submittedName>
        <fullName evidence="1">Uncharacterized protein</fullName>
    </submittedName>
</protein>
<dbReference type="EMBL" id="AYYH01000006">
    <property type="protein sequence ID" value="KRN10807.1"/>
    <property type="molecule type" value="Genomic_DNA"/>
</dbReference>
<evidence type="ECO:0000313" key="2">
    <source>
        <dbReference type="Proteomes" id="UP000050898"/>
    </source>
</evidence>
<accession>A0A0R2ED53</accession>